<feature type="domain" description="DUF4377" evidence="2">
    <location>
        <begin position="63"/>
        <end position="122"/>
    </location>
</feature>
<evidence type="ECO:0000313" key="5">
    <source>
        <dbReference type="Proteomes" id="UP001055105"/>
    </source>
</evidence>
<evidence type="ECO:0000259" key="2">
    <source>
        <dbReference type="Pfam" id="PF14302"/>
    </source>
</evidence>
<protein>
    <submittedName>
        <fullName evidence="4">DUF4377 domain-containing protein</fullName>
    </submittedName>
</protein>
<evidence type="ECO:0000256" key="1">
    <source>
        <dbReference type="SAM" id="SignalP"/>
    </source>
</evidence>
<comment type="caution">
    <text evidence="3">The sequence shown here is derived from an EMBL/GenBank/DDBJ whole genome shotgun (WGS) entry which is preliminary data.</text>
</comment>
<feature type="chain" id="PRO_5041317693" evidence="1">
    <location>
        <begin position="23"/>
        <end position="136"/>
    </location>
</feature>
<dbReference type="EMBL" id="BQOL01000001">
    <property type="protein sequence ID" value="GKI19103.1"/>
    <property type="molecule type" value="Genomic_DNA"/>
</dbReference>
<reference evidence="4" key="2">
    <citation type="submission" date="2023-10" db="EMBL/GenBank/DDBJ databases">
        <title>Genome Sequence of the Bacteria from From Gut Wall in Crohn's Disease.</title>
        <authorList>
            <person name="Rodriguez-Palacios A."/>
        </authorList>
    </citation>
    <scope>NUCLEOTIDE SEQUENCE</scope>
    <source>
        <strain evidence="4">CavFT-hAR58</strain>
    </source>
</reference>
<dbReference type="EMBL" id="JAWDES010000006">
    <property type="protein sequence ID" value="MDU0261656.1"/>
    <property type="molecule type" value="Genomic_DNA"/>
</dbReference>
<feature type="signal peptide" evidence="1">
    <location>
        <begin position="1"/>
        <end position="22"/>
    </location>
</feature>
<name>A0AA37P414_9BACT</name>
<dbReference type="Pfam" id="PF14302">
    <property type="entry name" value="DUF4377"/>
    <property type="match status" value="1"/>
</dbReference>
<evidence type="ECO:0000313" key="4">
    <source>
        <dbReference type="EMBL" id="MDU0261656.1"/>
    </source>
</evidence>
<organism evidence="3 5">
    <name type="scientific">Alistipes finegoldii</name>
    <dbReference type="NCBI Taxonomy" id="214856"/>
    <lineage>
        <taxon>Bacteria</taxon>
        <taxon>Pseudomonadati</taxon>
        <taxon>Bacteroidota</taxon>
        <taxon>Bacteroidia</taxon>
        <taxon>Bacteroidales</taxon>
        <taxon>Rikenellaceae</taxon>
        <taxon>Alistipes</taxon>
    </lineage>
</organism>
<dbReference type="Proteomes" id="UP001181347">
    <property type="component" value="Unassembled WGS sequence"/>
</dbReference>
<dbReference type="Proteomes" id="UP001055105">
    <property type="component" value="Unassembled WGS sequence"/>
</dbReference>
<gene>
    <name evidence="3" type="ORF">CE91St16_20110</name>
    <name evidence="4" type="ORF">RVH17_16360</name>
</gene>
<sequence length="136" mass="15620">MKKHLLPLCVTLFLIFAGEMTAGCDKLDDKYKSEKTVTLTIASVKPAAADDDYDWLQGLPVYIYKEESPDWRLWYSHDPIRGFDEIYEEGYEYVVKVRRLTLAGPPQDAGAYVYELKKVVSKTQKDSEGVPESYLR</sequence>
<dbReference type="RefSeq" id="WP_009598472.1">
    <property type="nucleotide sequence ID" value="NZ_AP025581.1"/>
</dbReference>
<proteinExistence type="predicted"/>
<keyword evidence="1" id="KW-0732">Signal</keyword>
<accession>A0AA37P414</accession>
<reference evidence="3" key="1">
    <citation type="submission" date="2022-01" db="EMBL/GenBank/DDBJ databases">
        <title>Novel bile acid biosynthetic pathways are enriched in the microbiome of centenarians.</title>
        <authorList>
            <person name="Sato Y."/>
            <person name="Atarashi K."/>
            <person name="Plichta R.D."/>
            <person name="Arai Y."/>
            <person name="Sasajima S."/>
            <person name="Kearney M.S."/>
            <person name="Suda W."/>
            <person name="Takeshita K."/>
            <person name="Sasaki T."/>
            <person name="Okamoto S."/>
            <person name="Skelly N.A."/>
            <person name="Okamura Y."/>
            <person name="Vlamakis H."/>
            <person name="Li Y."/>
            <person name="Tanoue T."/>
            <person name="Takei H."/>
            <person name="Nittono H."/>
            <person name="Narushima S."/>
            <person name="Irie J."/>
            <person name="Itoh H."/>
            <person name="Moriya K."/>
            <person name="Sugiura Y."/>
            <person name="Suematsu M."/>
            <person name="Moritoki N."/>
            <person name="Shibata S."/>
            <person name="Littman R.D."/>
            <person name="Fischbach A.M."/>
            <person name="Uwamino Y."/>
            <person name="Inoue T."/>
            <person name="Honda A."/>
            <person name="Hattori M."/>
            <person name="Murai T."/>
            <person name="Xavier J.R."/>
            <person name="Hirose N."/>
            <person name="Honda K."/>
        </authorList>
    </citation>
    <scope>NUCLEOTIDE SEQUENCE</scope>
    <source>
        <strain evidence="3">CE91-St16</strain>
    </source>
</reference>
<evidence type="ECO:0000313" key="3">
    <source>
        <dbReference type="EMBL" id="GKI19103.1"/>
    </source>
</evidence>
<dbReference type="AlphaFoldDB" id="A0AA37P414"/>
<dbReference type="InterPro" id="IPR025485">
    <property type="entry name" value="DUF4377"/>
</dbReference>